<comment type="caution">
    <text evidence="1">The sequence shown here is derived from an EMBL/GenBank/DDBJ whole genome shotgun (WGS) entry which is preliminary data.</text>
</comment>
<proteinExistence type="predicted"/>
<dbReference type="InterPro" id="IPR013368">
    <property type="entry name" value="YecD_YerC"/>
</dbReference>
<protein>
    <recommendedName>
        <fullName evidence="3">TrpR like protein, YerC/YecD</fullName>
    </recommendedName>
</protein>
<dbReference type="GO" id="GO:0003700">
    <property type="term" value="F:DNA-binding transcription factor activity"/>
    <property type="evidence" value="ECO:0007669"/>
    <property type="project" value="InterPro"/>
</dbReference>
<dbReference type="GO" id="GO:0043565">
    <property type="term" value="F:sequence-specific DNA binding"/>
    <property type="evidence" value="ECO:0007669"/>
    <property type="project" value="InterPro"/>
</dbReference>
<organism evidence="1 2">
    <name type="scientific">Candidatus Doudnabacteria bacterium CG10_big_fil_rev_8_21_14_0_10_41_10</name>
    <dbReference type="NCBI Taxonomy" id="1974551"/>
    <lineage>
        <taxon>Bacteria</taxon>
        <taxon>Candidatus Doudnaibacteriota</taxon>
    </lineage>
</organism>
<dbReference type="EMBL" id="PFAJ01000044">
    <property type="protein sequence ID" value="PIR97094.1"/>
    <property type="molecule type" value="Genomic_DNA"/>
</dbReference>
<dbReference type="AlphaFoldDB" id="A0A2H0VD92"/>
<name>A0A2H0VD92_9BACT</name>
<dbReference type="SUPFAM" id="SSF48295">
    <property type="entry name" value="TrpR-like"/>
    <property type="match status" value="1"/>
</dbReference>
<evidence type="ECO:0000313" key="2">
    <source>
        <dbReference type="Proteomes" id="UP000230557"/>
    </source>
</evidence>
<dbReference type="Pfam" id="PF01371">
    <property type="entry name" value="Trp_repressor"/>
    <property type="match status" value="1"/>
</dbReference>
<evidence type="ECO:0008006" key="3">
    <source>
        <dbReference type="Google" id="ProtNLM"/>
    </source>
</evidence>
<evidence type="ECO:0000313" key="1">
    <source>
        <dbReference type="EMBL" id="PIR97094.1"/>
    </source>
</evidence>
<dbReference type="InterPro" id="IPR010921">
    <property type="entry name" value="Trp_repressor/repl_initiator"/>
</dbReference>
<reference evidence="2" key="1">
    <citation type="submission" date="2017-09" db="EMBL/GenBank/DDBJ databases">
        <title>Depth-based differentiation of microbial function through sediment-hosted aquifers and enrichment of novel symbionts in the deep terrestrial subsurface.</title>
        <authorList>
            <person name="Probst A.J."/>
            <person name="Ladd B."/>
            <person name="Jarett J.K."/>
            <person name="Geller-Mcgrath D.E."/>
            <person name="Sieber C.M.K."/>
            <person name="Emerson J.B."/>
            <person name="Anantharaman K."/>
            <person name="Thomas B.C."/>
            <person name="Malmstrom R."/>
            <person name="Stieglmeier M."/>
            <person name="Klingl A."/>
            <person name="Woyke T."/>
            <person name="Ryan C.M."/>
            <person name="Banfield J.F."/>
        </authorList>
    </citation>
    <scope>NUCLEOTIDE SEQUENCE [LARGE SCALE GENOMIC DNA]</scope>
</reference>
<gene>
    <name evidence="1" type="ORF">COT91_03255</name>
</gene>
<dbReference type="PANTHER" id="PTHR40080:SF1">
    <property type="entry name" value="TRPR-LIKE PROTEIN YERC_YECD"/>
    <property type="match status" value="1"/>
</dbReference>
<dbReference type="InterPro" id="IPR000831">
    <property type="entry name" value="Trp_repress"/>
</dbReference>
<dbReference type="PANTHER" id="PTHR40080">
    <property type="entry name" value="LMO1763 PROTEIN"/>
    <property type="match status" value="1"/>
</dbReference>
<accession>A0A2H0VD92</accession>
<sequence>MTKVSRKPFPDQKTGKFIEEFWRAVTLLETKDEVRAFSRDILTHTERQMLAKRLQIAKLLHQGADYVYIKKEVGVSDTTIGTVSRWLHEVGDGYRIAIERLLASSKKKGKLPRLWKWDPAAQLLVGVAALGVRSAYGKYKKVKKRGSASK</sequence>
<dbReference type="InterPro" id="IPR038116">
    <property type="entry name" value="TrpR-like_sf"/>
</dbReference>
<dbReference type="NCBIfam" id="TIGR02531">
    <property type="entry name" value="yecD_yerC"/>
    <property type="match status" value="1"/>
</dbReference>
<dbReference type="Gene3D" id="1.10.1270.10">
    <property type="entry name" value="TrpR-like"/>
    <property type="match status" value="1"/>
</dbReference>
<dbReference type="Proteomes" id="UP000230557">
    <property type="component" value="Unassembled WGS sequence"/>
</dbReference>